<organism evidence="2 3">
    <name type="scientific">Caballeronia calidae</name>
    <dbReference type="NCBI Taxonomy" id="1777139"/>
    <lineage>
        <taxon>Bacteria</taxon>
        <taxon>Pseudomonadati</taxon>
        <taxon>Pseudomonadota</taxon>
        <taxon>Betaproteobacteria</taxon>
        <taxon>Burkholderiales</taxon>
        <taxon>Burkholderiaceae</taxon>
        <taxon>Caballeronia</taxon>
    </lineage>
</organism>
<dbReference type="OrthoDB" id="9182152at2"/>
<keyword evidence="3" id="KW-1185">Reference proteome</keyword>
<dbReference type="RefSeq" id="WP_157697403.1">
    <property type="nucleotide sequence ID" value="NZ_FCOX02000002.1"/>
</dbReference>
<evidence type="ECO:0000256" key="1">
    <source>
        <dbReference type="SAM" id="Phobius"/>
    </source>
</evidence>
<dbReference type="Proteomes" id="UP000071859">
    <property type="component" value="Unassembled WGS sequence"/>
</dbReference>
<evidence type="ECO:0000313" key="3">
    <source>
        <dbReference type="Proteomes" id="UP000071859"/>
    </source>
</evidence>
<feature type="transmembrane region" description="Helical" evidence="1">
    <location>
        <begin position="12"/>
        <end position="31"/>
    </location>
</feature>
<reference evidence="2" key="1">
    <citation type="submission" date="2016-01" db="EMBL/GenBank/DDBJ databases">
        <authorList>
            <person name="Peeters C."/>
        </authorList>
    </citation>
    <scope>NUCLEOTIDE SEQUENCE</scope>
    <source>
        <strain evidence="2">LMG 29321</strain>
    </source>
</reference>
<sequence>MSAEPEKFHVGMIDFFSIILPGAILAFHLRVPAQQYIAPAFYPAPQSDAEGWVIFLVASYVLGHFVFVAGSQLDRYYDRLREKFVPLGTDPPLKIAGEIRKACLPYDHAINTFQWAKCRLALTHPNALAHVNRFEADSKFFRSLFVILIILCASFFHTGAILPALACLVLAGLSLYRYGEQRFKSTRQAYWYLITLHAELDKPCCEQRPKPDTKRRGLLCWWE</sequence>
<feature type="transmembrane region" description="Helical" evidence="1">
    <location>
        <begin position="140"/>
        <end position="156"/>
    </location>
</feature>
<protein>
    <submittedName>
        <fullName evidence="2">Uncharacterized protein</fullName>
    </submittedName>
</protein>
<comment type="caution">
    <text evidence="2">The sequence shown here is derived from an EMBL/GenBank/DDBJ whole genome shotgun (WGS) entry which is preliminary data.</text>
</comment>
<dbReference type="AlphaFoldDB" id="A0A157ZN45"/>
<name>A0A157ZN45_9BURK</name>
<evidence type="ECO:0000313" key="2">
    <source>
        <dbReference type="EMBL" id="SAK46911.1"/>
    </source>
</evidence>
<proteinExistence type="predicted"/>
<keyword evidence="1" id="KW-1133">Transmembrane helix</keyword>
<accession>A0A157ZN45</accession>
<dbReference type="EMBL" id="FCOX02000002">
    <property type="protein sequence ID" value="SAK46911.1"/>
    <property type="molecule type" value="Genomic_DNA"/>
</dbReference>
<gene>
    <name evidence="2" type="ORF">AWB78_00763</name>
</gene>
<keyword evidence="1" id="KW-0472">Membrane</keyword>
<feature type="transmembrane region" description="Helical" evidence="1">
    <location>
        <begin position="51"/>
        <end position="73"/>
    </location>
</feature>
<keyword evidence="1" id="KW-0812">Transmembrane</keyword>